<dbReference type="KEGG" id="nhe:NECHADRAFT_6315"/>
<evidence type="ECO:0000313" key="3">
    <source>
        <dbReference type="Proteomes" id="UP000005206"/>
    </source>
</evidence>
<dbReference type="HOGENOM" id="CLU_010595_0_4_1"/>
<dbReference type="PANTHER" id="PTHR43591:SF24">
    <property type="entry name" value="2-METHOXY-6-POLYPRENYL-1,4-BENZOQUINOL METHYLASE, MITOCHONDRIAL"/>
    <property type="match status" value="1"/>
</dbReference>
<comment type="similarity">
    <text evidence="1">Belongs to the methyltransferase superfamily. LaeA methyltransferase family.</text>
</comment>
<feature type="non-terminal residue" evidence="2">
    <location>
        <position position="302"/>
    </location>
</feature>
<dbReference type="Pfam" id="PF13489">
    <property type="entry name" value="Methyltransf_23"/>
    <property type="match status" value="1"/>
</dbReference>
<dbReference type="Gene3D" id="3.40.50.150">
    <property type="entry name" value="Vaccinia Virus protein VP39"/>
    <property type="match status" value="1"/>
</dbReference>
<evidence type="ECO:0000313" key="2">
    <source>
        <dbReference type="EMBL" id="EEU41534.1"/>
    </source>
</evidence>
<reference evidence="2 3" key="1">
    <citation type="journal article" date="2009" name="PLoS Genet.">
        <title>The genome of Nectria haematococca: contribution of supernumerary chromosomes to gene expansion.</title>
        <authorList>
            <person name="Coleman J.J."/>
            <person name="Rounsley S.D."/>
            <person name="Rodriguez-Carres M."/>
            <person name="Kuo A."/>
            <person name="Wasmann C.C."/>
            <person name="Grimwood J."/>
            <person name="Schmutz J."/>
            <person name="Taga M."/>
            <person name="White G.J."/>
            <person name="Zhou S."/>
            <person name="Schwartz D.C."/>
            <person name="Freitag M."/>
            <person name="Ma L.J."/>
            <person name="Danchin E.G."/>
            <person name="Henrissat B."/>
            <person name="Coutinho P.M."/>
            <person name="Nelson D.R."/>
            <person name="Straney D."/>
            <person name="Napoli C.A."/>
            <person name="Barker B.M."/>
            <person name="Gribskov M."/>
            <person name="Rep M."/>
            <person name="Kroken S."/>
            <person name="Molnar I."/>
            <person name="Rensing C."/>
            <person name="Kennell J.C."/>
            <person name="Zamora J."/>
            <person name="Farman M.L."/>
            <person name="Selker E.U."/>
            <person name="Salamov A."/>
            <person name="Shapiro H."/>
            <person name="Pangilinan J."/>
            <person name="Lindquist E."/>
            <person name="Lamers C."/>
            <person name="Grigoriev I.V."/>
            <person name="Geiser D.M."/>
            <person name="Covert S.F."/>
            <person name="Temporini E."/>
            <person name="Vanetten H.D."/>
        </authorList>
    </citation>
    <scope>NUCLEOTIDE SEQUENCE [LARGE SCALE GENOMIC DNA]</scope>
    <source>
        <strain evidence="3">ATCC MYA-4622 / CBS 123669 / FGSC 9596 / NRRL 45880 / 77-13-4</strain>
    </source>
</reference>
<dbReference type="InParanoid" id="C7Z2T4"/>
<name>C7Z2T4_FUSV7</name>
<dbReference type="CDD" id="cd02440">
    <property type="entry name" value="AdoMet_MTases"/>
    <property type="match status" value="1"/>
</dbReference>
<dbReference type="GO" id="GO:0008168">
    <property type="term" value="F:methyltransferase activity"/>
    <property type="evidence" value="ECO:0007669"/>
    <property type="project" value="TreeGrafter"/>
</dbReference>
<accession>C7Z2T4</accession>
<dbReference type="PANTHER" id="PTHR43591">
    <property type="entry name" value="METHYLTRANSFERASE"/>
    <property type="match status" value="1"/>
</dbReference>
<dbReference type="GeneID" id="9671447"/>
<dbReference type="AlphaFoldDB" id="C7Z2T4"/>
<dbReference type="InterPro" id="IPR029063">
    <property type="entry name" value="SAM-dependent_MTases_sf"/>
</dbReference>
<sequence>NDMEGIIGDDYSAGPCVSTASLTSSFFVFVREEGHTYDHMASREYMLPNDDSWTYAEEVFHFVLHGILGGKPLLGSVENFEGRVLDVGTGIGWWAIDMADGNPRADVIGIDLSPIQPVYVPVNCRFIIDDFTTSYNLVFACSDYYPNVIHCRNMAMAIYDWTRFIPWIKRELEPGGLAEFQELLWCPCIQDDGIIKPYTGPLAEFFQTLAQAFGAVGISLDAPRYLRTGLELSDFQDVSQQDFLIPLGKWSNDPKLKDMGALFYFFLLVAIEPLSSRVLRRGLNYSPSEAKQWAERFKKTLK</sequence>
<proteinExistence type="inferred from homology"/>
<dbReference type="OMA" id="LWIDVDY"/>
<dbReference type="eggNOG" id="ENOG502QSKG">
    <property type="taxonomic scope" value="Eukaryota"/>
</dbReference>
<evidence type="ECO:0008006" key="4">
    <source>
        <dbReference type="Google" id="ProtNLM"/>
    </source>
</evidence>
<gene>
    <name evidence="2" type="ORF">NECHADRAFT_6315</name>
</gene>
<dbReference type="OrthoDB" id="2013972at2759"/>
<dbReference type="EMBL" id="GG698907">
    <property type="protein sequence ID" value="EEU41534.1"/>
    <property type="molecule type" value="Genomic_DNA"/>
</dbReference>
<protein>
    <recommendedName>
        <fullName evidence="4">Methyltransferase domain-containing protein</fullName>
    </recommendedName>
</protein>
<evidence type="ECO:0000256" key="1">
    <source>
        <dbReference type="ARBA" id="ARBA00038158"/>
    </source>
</evidence>
<organism evidence="2 3">
    <name type="scientific">Fusarium vanettenii (strain ATCC MYA-4622 / CBS 123669 / FGSC 9596 / NRRL 45880 / 77-13-4)</name>
    <name type="common">Fusarium solani subsp. pisi</name>
    <dbReference type="NCBI Taxonomy" id="660122"/>
    <lineage>
        <taxon>Eukaryota</taxon>
        <taxon>Fungi</taxon>
        <taxon>Dikarya</taxon>
        <taxon>Ascomycota</taxon>
        <taxon>Pezizomycotina</taxon>
        <taxon>Sordariomycetes</taxon>
        <taxon>Hypocreomycetidae</taxon>
        <taxon>Hypocreales</taxon>
        <taxon>Nectriaceae</taxon>
        <taxon>Fusarium</taxon>
        <taxon>Fusarium solani species complex</taxon>
        <taxon>Fusarium vanettenii</taxon>
    </lineage>
</organism>
<dbReference type="VEuPathDB" id="FungiDB:NECHADRAFT_6315"/>
<keyword evidence="3" id="KW-1185">Reference proteome</keyword>
<dbReference type="RefSeq" id="XP_003047247.1">
    <property type="nucleotide sequence ID" value="XM_003047201.1"/>
</dbReference>
<feature type="non-terminal residue" evidence="2">
    <location>
        <position position="1"/>
    </location>
</feature>
<dbReference type="SUPFAM" id="SSF53335">
    <property type="entry name" value="S-adenosyl-L-methionine-dependent methyltransferases"/>
    <property type="match status" value="1"/>
</dbReference>
<dbReference type="Proteomes" id="UP000005206">
    <property type="component" value="Chromosome 12"/>
</dbReference>